<sequence length="74" mass="7946">MGFQGTGLVWTGFDDCISHGAEGLRLSDLKMGGGLNREFAVRGSRFAVRGSRFSGSPTEALAKEGSRERLKIVN</sequence>
<dbReference type="AlphaFoldDB" id="A0A512MI11"/>
<proteinExistence type="predicted"/>
<name>A0A512MI11_9BACT</name>
<dbReference type="EMBL" id="BKAG01000093">
    <property type="protein sequence ID" value="GEP46377.1"/>
    <property type="molecule type" value="Genomic_DNA"/>
</dbReference>
<accession>A0A512MI11</accession>
<dbReference type="Proteomes" id="UP000321577">
    <property type="component" value="Unassembled WGS sequence"/>
</dbReference>
<evidence type="ECO:0000313" key="2">
    <source>
        <dbReference type="Proteomes" id="UP000321577"/>
    </source>
</evidence>
<gene>
    <name evidence="1" type="ORF">BGE01nite_56680</name>
</gene>
<protein>
    <submittedName>
        <fullName evidence="1">Uncharacterized protein</fullName>
    </submittedName>
</protein>
<keyword evidence="2" id="KW-1185">Reference proteome</keyword>
<evidence type="ECO:0000313" key="1">
    <source>
        <dbReference type="EMBL" id="GEP46377.1"/>
    </source>
</evidence>
<organism evidence="1 2">
    <name type="scientific">Brevifollis gellanilyticus</name>
    <dbReference type="NCBI Taxonomy" id="748831"/>
    <lineage>
        <taxon>Bacteria</taxon>
        <taxon>Pseudomonadati</taxon>
        <taxon>Verrucomicrobiota</taxon>
        <taxon>Verrucomicrobiia</taxon>
        <taxon>Verrucomicrobiales</taxon>
        <taxon>Verrucomicrobiaceae</taxon>
    </lineage>
</organism>
<reference evidence="1 2" key="1">
    <citation type="submission" date="2019-07" db="EMBL/GenBank/DDBJ databases">
        <title>Whole genome shotgun sequence of Brevifollis gellanilyticus NBRC 108608.</title>
        <authorList>
            <person name="Hosoyama A."/>
            <person name="Uohara A."/>
            <person name="Ohji S."/>
            <person name="Ichikawa N."/>
        </authorList>
    </citation>
    <scope>NUCLEOTIDE SEQUENCE [LARGE SCALE GENOMIC DNA]</scope>
    <source>
        <strain evidence="1 2">NBRC 108608</strain>
    </source>
</reference>
<comment type="caution">
    <text evidence="1">The sequence shown here is derived from an EMBL/GenBank/DDBJ whole genome shotgun (WGS) entry which is preliminary data.</text>
</comment>